<keyword evidence="6 12" id="KW-1133">Transmembrane helix</keyword>
<dbReference type="GO" id="GO:0006814">
    <property type="term" value="P:sodium ion transport"/>
    <property type="evidence" value="ECO:0007669"/>
    <property type="project" value="UniProtKB-KW"/>
</dbReference>
<keyword evidence="4" id="KW-1003">Cell membrane</keyword>
<evidence type="ECO:0000256" key="1">
    <source>
        <dbReference type="ARBA" id="ARBA00004651"/>
    </source>
</evidence>
<reference evidence="13 14" key="1">
    <citation type="journal article" date="2015" name="Antonie Van Leeuwenhoek">
        <title>Tamlana nanhaiensis sp. nov., isolated from surface seawater collected from the South China Sea.</title>
        <authorList>
            <person name="Liu X."/>
            <person name="Lai Q."/>
            <person name="Du Y."/>
            <person name="Li G."/>
            <person name="Sun F."/>
            <person name="Shao Z."/>
        </authorList>
    </citation>
    <scope>NUCLEOTIDE SEQUENCE [LARGE SCALE GENOMIC DNA]</scope>
    <source>
        <strain evidence="13 14">FHC16</strain>
    </source>
</reference>
<feature type="transmembrane region" description="Helical" evidence="12">
    <location>
        <begin position="234"/>
        <end position="252"/>
    </location>
</feature>
<evidence type="ECO:0000256" key="12">
    <source>
        <dbReference type="SAM" id="Phobius"/>
    </source>
</evidence>
<keyword evidence="14" id="KW-1185">Reference proteome</keyword>
<keyword evidence="8" id="KW-0406">Ion transport</keyword>
<dbReference type="EMBL" id="JTDV01000003">
    <property type="protein sequence ID" value="KJD33558.1"/>
    <property type="molecule type" value="Genomic_DNA"/>
</dbReference>
<comment type="caution">
    <text evidence="13">The sequence shown here is derived from an EMBL/GenBank/DDBJ whole genome shotgun (WGS) entry which is preliminary data.</text>
</comment>
<dbReference type="PROSITE" id="PS50283">
    <property type="entry name" value="NA_SOLUT_SYMP_3"/>
    <property type="match status" value="1"/>
</dbReference>
<dbReference type="STRING" id="1382798.PK35_06870"/>
<dbReference type="InterPro" id="IPR001734">
    <property type="entry name" value="Na/solute_symporter"/>
</dbReference>
<feature type="transmembrane region" description="Helical" evidence="12">
    <location>
        <begin position="430"/>
        <end position="450"/>
    </location>
</feature>
<feature type="transmembrane region" description="Helical" evidence="12">
    <location>
        <begin position="116"/>
        <end position="138"/>
    </location>
</feature>
<feature type="transmembrane region" description="Helical" evidence="12">
    <location>
        <begin position="6"/>
        <end position="23"/>
    </location>
</feature>
<organism evidence="13 14">
    <name type="scientific">Neotamlana nanhaiensis</name>
    <dbReference type="NCBI Taxonomy" id="1382798"/>
    <lineage>
        <taxon>Bacteria</taxon>
        <taxon>Pseudomonadati</taxon>
        <taxon>Bacteroidota</taxon>
        <taxon>Flavobacteriia</taxon>
        <taxon>Flavobacteriales</taxon>
        <taxon>Flavobacteriaceae</taxon>
        <taxon>Neotamlana</taxon>
    </lineage>
</organism>
<dbReference type="PANTHER" id="PTHR42985">
    <property type="entry name" value="SODIUM-COUPLED MONOCARBOXYLATE TRANSPORTER"/>
    <property type="match status" value="1"/>
</dbReference>
<evidence type="ECO:0000313" key="13">
    <source>
        <dbReference type="EMBL" id="KJD33558.1"/>
    </source>
</evidence>
<evidence type="ECO:0000256" key="11">
    <source>
        <dbReference type="RuleBase" id="RU362091"/>
    </source>
</evidence>
<keyword evidence="10" id="KW-0739">Sodium transport</keyword>
<sequence>MTATQILFLIAGYFVVLILISYFTGKEDSNDAFFKANKSAPWYLVAFGMIGASLSGVTFISVPGAVETKQFGYLQVVFGYLFGYIVIAYVLLPIYYKLNLTSIYSYLKDRFGVVSYKTGSVAFLISRVVGASFRLFLVAKVLQLLVFDEFNIPFAITVIITILLIWLYTFKGGIKTIIFTDTLQTLFMLISVVVTIVFLASALDLNDISEVYTSVKENTMSKVFFFNDVNDAQYFIKSVLSGMFITITMTGLDQDMMQKNLTCKNLKEAQKNMLSFSVVLIFVNILFLVLGLMLTEYANTHGITAKKDDLFPTIAMLPEIGVLTSAFFILGLVAAAYSSADSALTSLTTSFCIDIIEIDKKPTEIQKKIRKRTHVLISVLLVFVIIAFDAIFKDVSVIWELFKAAGYTYGPLLGLFALGIFTKTEIKDKYVWIIAIIAPIISYFINAYSVDLLNGYQIGFEILIINGLLTFLGLILIRRKQN</sequence>
<feature type="transmembrane region" description="Helical" evidence="12">
    <location>
        <begin position="314"/>
        <end position="337"/>
    </location>
</feature>
<feature type="transmembrane region" description="Helical" evidence="12">
    <location>
        <begin position="273"/>
        <end position="294"/>
    </location>
</feature>
<dbReference type="Pfam" id="PF00474">
    <property type="entry name" value="SSF"/>
    <property type="match status" value="1"/>
</dbReference>
<feature type="transmembrane region" description="Helical" evidence="12">
    <location>
        <begin position="375"/>
        <end position="392"/>
    </location>
</feature>
<dbReference type="OrthoDB" id="891563at2"/>
<feature type="transmembrane region" description="Helical" evidence="12">
    <location>
        <begin position="404"/>
        <end position="421"/>
    </location>
</feature>
<dbReference type="AlphaFoldDB" id="A0A0D7W4D5"/>
<evidence type="ECO:0000256" key="8">
    <source>
        <dbReference type="ARBA" id="ARBA00023065"/>
    </source>
</evidence>
<feature type="transmembrane region" description="Helical" evidence="12">
    <location>
        <begin position="150"/>
        <end position="170"/>
    </location>
</feature>
<dbReference type="PATRIC" id="fig|1382798.3.peg.2697"/>
<evidence type="ECO:0000256" key="10">
    <source>
        <dbReference type="ARBA" id="ARBA00023201"/>
    </source>
</evidence>
<name>A0A0D7W4D5_9FLAO</name>
<evidence type="ECO:0000256" key="6">
    <source>
        <dbReference type="ARBA" id="ARBA00022989"/>
    </source>
</evidence>
<gene>
    <name evidence="13" type="ORF">PK35_06870</name>
</gene>
<dbReference type="Proteomes" id="UP000032361">
    <property type="component" value="Unassembled WGS sequence"/>
</dbReference>
<feature type="transmembrane region" description="Helical" evidence="12">
    <location>
        <begin position="182"/>
        <end position="203"/>
    </location>
</feature>
<evidence type="ECO:0000313" key="14">
    <source>
        <dbReference type="Proteomes" id="UP000032361"/>
    </source>
</evidence>
<feature type="transmembrane region" description="Helical" evidence="12">
    <location>
        <begin position="456"/>
        <end position="477"/>
    </location>
</feature>
<comment type="similarity">
    <text evidence="2 11">Belongs to the sodium:solute symporter (SSF) (TC 2.A.21) family.</text>
</comment>
<dbReference type="InterPro" id="IPR051163">
    <property type="entry name" value="Sodium:Solute_Symporter_SSF"/>
</dbReference>
<proteinExistence type="inferred from homology"/>
<keyword evidence="7" id="KW-0915">Sodium</keyword>
<keyword evidence="9 12" id="KW-0472">Membrane</keyword>
<evidence type="ECO:0000256" key="4">
    <source>
        <dbReference type="ARBA" id="ARBA00022475"/>
    </source>
</evidence>
<protein>
    <submittedName>
        <fullName evidence="13">Sodium:solute symporter</fullName>
    </submittedName>
</protein>
<comment type="subcellular location">
    <subcellularLocation>
        <location evidence="1">Cell membrane</location>
        <topology evidence="1">Multi-pass membrane protein</topology>
    </subcellularLocation>
</comment>
<dbReference type="InterPro" id="IPR038377">
    <property type="entry name" value="Na/Glc_symporter_sf"/>
</dbReference>
<feature type="transmembrane region" description="Helical" evidence="12">
    <location>
        <begin position="72"/>
        <end position="96"/>
    </location>
</feature>
<dbReference type="CDD" id="cd10326">
    <property type="entry name" value="SLC5sbd_NIS-like"/>
    <property type="match status" value="1"/>
</dbReference>
<dbReference type="RefSeq" id="WP_044625949.1">
    <property type="nucleotide sequence ID" value="NZ_JTDV01000003.1"/>
</dbReference>
<dbReference type="GO" id="GO:0015293">
    <property type="term" value="F:symporter activity"/>
    <property type="evidence" value="ECO:0007669"/>
    <property type="project" value="TreeGrafter"/>
</dbReference>
<evidence type="ECO:0000256" key="7">
    <source>
        <dbReference type="ARBA" id="ARBA00023053"/>
    </source>
</evidence>
<keyword evidence="5 12" id="KW-0812">Transmembrane</keyword>
<dbReference type="PANTHER" id="PTHR42985:SF47">
    <property type="entry name" value="INTEGRAL MEMBRANE TRANSPORT PROTEIN"/>
    <property type="match status" value="1"/>
</dbReference>
<dbReference type="Gene3D" id="1.20.1730.10">
    <property type="entry name" value="Sodium/glucose cotransporter"/>
    <property type="match status" value="1"/>
</dbReference>
<evidence type="ECO:0000256" key="5">
    <source>
        <dbReference type="ARBA" id="ARBA00022692"/>
    </source>
</evidence>
<evidence type="ECO:0000256" key="2">
    <source>
        <dbReference type="ARBA" id="ARBA00006434"/>
    </source>
</evidence>
<feature type="transmembrane region" description="Helical" evidence="12">
    <location>
        <begin position="43"/>
        <end position="66"/>
    </location>
</feature>
<keyword evidence="3" id="KW-0813">Transport</keyword>
<evidence type="ECO:0000256" key="9">
    <source>
        <dbReference type="ARBA" id="ARBA00023136"/>
    </source>
</evidence>
<evidence type="ECO:0000256" key="3">
    <source>
        <dbReference type="ARBA" id="ARBA00022448"/>
    </source>
</evidence>
<dbReference type="GO" id="GO:0005886">
    <property type="term" value="C:plasma membrane"/>
    <property type="evidence" value="ECO:0007669"/>
    <property type="project" value="UniProtKB-SubCell"/>
</dbReference>
<accession>A0A0D7W4D5</accession>